<proteinExistence type="predicted"/>
<protein>
    <submittedName>
        <fullName evidence="2">Uncharacterized protein</fullName>
    </submittedName>
</protein>
<dbReference type="EMBL" id="JAHLJV010000072">
    <property type="protein sequence ID" value="KAK1574703.1"/>
    <property type="molecule type" value="Genomic_DNA"/>
</dbReference>
<evidence type="ECO:0000313" key="2">
    <source>
        <dbReference type="EMBL" id="KAK1574703.1"/>
    </source>
</evidence>
<keyword evidence="3" id="KW-1185">Reference proteome</keyword>
<dbReference type="Proteomes" id="UP001230504">
    <property type="component" value="Unassembled WGS sequence"/>
</dbReference>
<gene>
    <name evidence="2" type="ORF">LY79DRAFT_363068</name>
</gene>
<sequence length="158" mass="17909">MHTIIDRHLYTCVCSSLAEVGLCLLWLLLVKTSPFHREGYTLNLPTPNPPFVFYIFLSTLLQEGNSWTQRHRDFPHSRSSPQSPHRRRHEDHDEALDSAGRAVLTTSPSLLYSKEQARWLSLPVSWHDPGLQRAASNHPSPSPFTSQLGQGKSCQQTP</sequence>
<organism evidence="2 3">
    <name type="scientific">Colletotrichum navitas</name>
    <dbReference type="NCBI Taxonomy" id="681940"/>
    <lineage>
        <taxon>Eukaryota</taxon>
        <taxon>Fungi</taxon>
        <taxon>Dikarya</taxon>
        <taxon>Ascomycota</taxon>
        <taxon>Pezizomycotina</taxon>
        <taxon>Sordariomycetes</taxon>
        <taxon>Hypocreomycetidae</taxon>
        <taxon>Glomerellales</taxon>
        <taxon>Glomerellaceae</taxon>
        <taxon>Colletotrichum</taxon>
        <taxon>Colletotrichum graminicola species complex</taxon>
    </lineage>
</organism>
<feature type="region of interest" description="Disordered" evidence="1">
    <location>
        <begin position="131"/>
        <end position="158"/>
    </location>
</feature>
<feature type="compositionally biased region" description="Polar residues" evidence="1">
    <location>
        <begin position="134"/>
        <end position="158"/>
    </location>
</feature>
<reference evidence="2" key="1">
    <citation type="submission" date="2021-06" db="EMBL/GenBank/DDBJ databases">
        <title>Comparative genomics, transcriptomics and evolutionary studies reveal genomic signatures of adaptation to plant cell wall in hemibiotrophic fungi.</title>
        <authorList>
            <consortium name="DOE Joint Genome Institute"/>
            <person name="Baroncelli R."/>
            <person name="Diaz J.F."/>
            <person name="Benocci T."/>
            <person name="Peng M."/>
            <person name="Battaglia E."/>
            <person name="Haridas S."/>
            <person name="Andreopoulos W."/>
            <person name="Labutti K."/>
            <person name="Pangilinan J."/>
            <person name="Floch G.L."/>
            <person name="Makela M.R."/>
            <person name="Henrissat B."/>
            <person name="Grigoriev I.V."/>
            <person name="Crouch J.A."/>
            <person name="De Vries R.P."/>
            <person name="Sukno S.A."/>
            <person name="Thon M.R."/>
        </authorList>
    </citation>
    <scope>NUCLEOTIDE SEQUENCE</scope>
    <source>
        <strain evidence="2">CBS 125086</strain>
    </source>
</reference>
<evidence type="ECO:0000256" key="1">
    <source>
        <dbReference type="SAM" id="MobiDB-lite"/>
    </source>
</evidence>
<name>A0AAD8PS47_9PEZI</name>
<feature type="region of interest" description="Disordered" evidence="1">
    <location>
        <begin position="68"/>
        <end position="101"/>
    </location>
</feature>
<dbReference type="AlphaFoldDB" id="A0AAD8PS47"/>
<accession>A0AAD8PS47</accession>
<evidence type="ECO:0000313" key="3">
    <source>
        <dbReference type="Proteomes" id="UP001230504"/>
    </source>
</evidence>
<dbReference type="GeneID" id="85436994"/>
<dbReference type="RefSeq" id="XP_060410199.1">
    <property type="nucleotide sequence ID" value="XM_060552754.1"/>
</dbReference>
<comment type="caution">
    <text evidence="2">The sequence shown here is derived from an EMBL/GenBank/DDBJ whole genome shotgun (WGS) entry which is preliminary data.</text>
</comment>